<feature type="region of interest" description="Disordered" evidence="1">
    <location>
        <begin position="1"/>
        <end position="22"/>
    </location>
</feature>
<name>A0A837DDK9_9PSEU</name>
<proteinExistence type="predicted"/>
<keyword evidence="2" id="KW-1133">Transmembrane helix</keyword>
<dbReference type="RefSeq" id="WP_037308188.1">
    <property type="nucleotide sequence ID" value="NZ_FOWS01000005.1"/>
</dbReference>
<evidence type="ECO:0000313" key="4">
    <source>
        <dbReference type="Proteomes" id="UP000030848"/>
    </source>
</evidence>
<dbReference type="AlphaFoldDB" id="A0A837DDK9"/>
<evidence type="ECO:0000256" key="2">
    <source>
        <dbReference type="SAM" id="Phobius"/>
    </source>
</evidence>
<dbReference type="EMBL" id="JRZE01000002">
    <property type="protein sequence ID" value="KHF45295.1"/>
    <property type="molecule type" value="Genomic_DNA"/>
</dbReference>
<feature type="region of interest" description="Disordered" evidence="1">
    <location>
        <begin position="72"/>
        <end position="201"/>
    </location>
</feature>
<reference evidence="3 4" key="1">
    <citation type="submission" date="2014-10" db="EMBL/GenBank/DDBJ databases">
        <title>Genome sequence of Micropolyspora internatus JCM3315.</title>
        <authorList>
            <person name="Shin S.-K."/>
            <person name="Yi H."/>
        </authorList>
    </citation>
    <scope>NUCLEOTIDE SEQUENCE [LARGE SCALE GENOMIC DNA]</scope>
    <source>
        <strain evidence="3 4">JCM 3315</strain>
    </source>
</reference>
<evidence type="ECO:0000256" key="1">
    <source>
        <dbReference type="SAM" id="MobiDB-lite"/>
    </source>
</evidence>
<accession>A0A837DDK9</accession>
<comment type="caution">
    <text evidence="3">The sequence shown here is derived from an EMBL/GenBank/DDBJ whole genome shotgun (WGS) entry which is preliminary data.</text>
</comment>
<feature type="compositionally biased region" description="Pro residues" evidence="1">
    <location>
        <begin position="162"/>
        <end position="176"/>
    </location>
</feature>
<feature type="transmembrane region" description="Helical" evidence="2">
    <location>
        <begin position="27"/>
        <end position="47"/>
    </location>
</feature>
<gene>
    <name evidence="3" type="ORF">MINT15_05120</name>
</gene>
<feature type="compositionally biased region" description="Low complexity" evidence="1">
    <location>
        <begin position="147"/>
        <end position="161"/>
    </location>
</feature>
<organism evidence="3 4">
    <name type="scientific">Saccharomonospora viridis</name>
    <dbReference type="NCBI Taxonomy" id="1852"/>
    <lineage>
        <taxon>Bacteria</taxon>
        <taxon>Bacillati</taxon>
        <taxon>Actinomycetota</taxon>
        <taxon>Actinomycetes</taxon>
        <taxon>Pseudonocardiales</taxon>
        <taxon>Pseudonocardiaceae</taxon>
        <taxon>Saccharomonospora</taxon>
    </lineage>
</organism>
<dbReference type="Proteomes" id="UP000030848">
    <property type="component" value="Unassembled WGS sequence"/>
</dbReference>
<keyword evidence="2" id="KW-0812">Transmembrane</keyword>
<sequence length="201" mass="20763">MDNDVSVTRLSDDDWNERVPPGPRSRVRVLAVMGAVVVGCGVAAVAVNLTPDADDDRADDYNDAVVVIDPNQTSLYPTPTSSVVETTTGTPDSDVVATDVPVDDTLPTGDAPEPAPGVPGTTDPGGTDPGGDVPGDDDSGRGDDPGDTSTPTTPSDPSTPSQTPPPPPPTTTPPPPDDGDEDEDEDEDEECTPAWWIGCWF</sequence>
<feature type="compositionally biased region" description="Acidic residues" evidence="1">
    <location>
        <begin position="177"/>
        <end position="191"/>
    </location>
</feature>
<keyword evidence="2" id="KW-0472">Membrane</keyword>
<evidence type="ECO:0000313" key="3">
    <source>
        <dbReference type="EMBL" id="KHF45295.1"/>
    </source>
</evidence>
<feature type="compositionally biased region" description="Low complexity" evidence="1">
    <location>
        <begin position="77"/>
        <end position="110"/>
    </location>
</feature>
<protein>
    <submittedName>
        <fullName evidence="3">Uncharacterized protein</fullName>
    </submittedName>
</protein>